<evidence type="ECO:0000256" key="1">
    <source>
        <dbReference type="SAM" id="MobiDB-lite"/>
    </source>
</evidence>
<dbReference type="Proteomes" id="UP000717328">
    <property type="component" value="Unassembled WGS sequence"/>
</dbReference>
<feature type="non-terminal residue" evidence="3">
    <location>
        <position position="197"/>
    </location>
</feature>
<sequence length="197" mass="21587">PRPEPEPSPSRPKPAGTAQASISRSPGLKIPSLSRGFQAEPSRHITKRKEYVEKEMKNLSYIYRDPETKSGAYRSTSVVEVFAAHQQVITKTDTFHGYPAGGLSLCAAAHKRALKLWRTGNGPTKDTKTSFVRKPWAARTAAHYKVVSKLSERVWGEIHNASKAAIGSVEVDATADESEIEDPEDLVQLSESGDEAM</sequence>
<keyword evidence="4" id="KW-1185">Reference proteome</keyword>
<accession>A0A9P7GLC6</accession>
<organism evidence="3 4">
    <name type="scientific">Sphagnurus paluster</name>
    <dbReference type="NCBI Taxonomy" id="117069"/>
    <lineage>
        <taxon>Eukaryota</taxon>
        <taxon>Fungi</taxon>
        <taxon>Dikarya</taxon>
        <taxon>Basidiomycota</taxon>
        <taxon>Agaricomycotina</taxon>
        <taxon>Agaricomycetes</taxon>
        <taxon>Agaricomycetidae</taxon>
        <taxon>Agaricales</taxon>
        <taxon>Tricholomatineae</taxon>
        <taxon>Lyophyllaceae</taxon>
        <taxon>Sphagnurus</taxon>
    </lineage>
</organism>
<feature type="compositionally biased region" description="Pro residues" evidence="1">
    <location>
        <begin position="1"/>
        <end position="12"/>
    </location>
</feature>
<name>A0A9P7GLC6_9AGAR</name>
<protein>
    <recommendedName>
        <fullName evidence="2">DUF6532 domain-containing protein</fullName>
    </recommendedName>
</protein>
<feature type="compositionally biased region" description="Acidic residues" evidence="1">
    <location>
        <begin position="173"/>
        <end position="185"/>
    </location>
</feature>
<gene>
    <name evidence="3" type="ORF">H0H81_006467</name>
</gene>
<feature type="domain" description="DUF6532" evidence="2">
    <location>
        <begin position="36"/>
        <end position="143"/>
    </location>
</feature>
<dbReference type="Pfam" id="PF20149">
    <property type="entry name" value="DUF6532"/>
    <property type="match status" value="1"/>
</dbReference>
<reference evidence="3" key="2">
    <citation type="submission" date="2021-10" db="EMBL/GenBank/DDBJ databases">
        <title>Phylogenomics reveals ancestral predisposition of the termite-cultivated fungus Termitomyces towards a domesticated lifestyle.</title>
        <authorList>
            <person name="Auxier B."/>
            <person name="Grum-Grzhimaylo A."/>
            <person name="Cardenas M.E."/>
            <person name="Lodge J.D."/>
            <person name="Laessoe T."/>
            <person name="Pedersen O."/>
            <person name="Smith M.E."/>
            <person name="Kuyper T.W."/>
            <person name="Franco-Molano E.A."/>
            <person name="Baroni T.J."/>
            <person name="Aanen D.K."/>
        </authorList>
    </citation>
    <scope>NUCLEOTIDE SEQUENCE</scope>
    <source>
        <strain evidence="3">D49</strain>
    </source>
</reference>
<dbReference type="AlphaFoldDB" id="A0A9P7GLC6"/>
<feature type="region of interest" description="Disordered" evidence="1">
    <location>
        <begin position="1"/>
        <end position="45"/>
    </location>
</feature>
<evidence type="ECO:0000313" key="4">
    <source>
        <dbReference type="Proteomes" id="UP000717328"/>
    </source>
</evidence>
<dbReference type="EMBL" id="JABCKI010001667">
    <property type="protein sequence ID" value="KAG5649077.1"/>
    <property type="molecule type" value="Genomic_DNA"/>
</dbReference>
<proteinExistence type="predicted"/>
<comment type="caution">
    <text evidence="3">The sequence shown here is derived from an EMBL/GenBank/DDBJ whole genome shotgun (WGS) entry which is preliminary data.</text>
</comment>
<feature type="region of interest" description="Disordered" evidence="1">
    <location>
        <begin position="172"/>
        <end position="197"/>
    </location>
</feature>
<reference evidence="3" key="1">
    <citation type="submission" date="2021-02" db="EMBL/GenBank/DDBJ databases">
        <authorList>
            <person name="Nieuwenhuis M."/>
            <person name="Van De Peppel L.J.J."/>
        </authorList>
    </citation>
    <scope>NUCLEOTIDE SEQUENCE</scope>
    <source>
        <strain evidence="3">D49</strain>
    </source>
</reference>
<evidence type="ECO:0000259" key="2">
    <source>
        <dbReference type="Pfam" id="PF20149"/>
    </source>
</evidence>
<dbReference type="OrthoDB" id="3058688at2759"/>
<dbReference type="InterPro" id="IPR045341">
    <property type="entry name" value="DUF6532"/>
</dbReference>
<evidence type="ECO:0000313" key="3">
    <source>
        <dbReference type="EMBL" id="KAG5649077.1"/>
    </source>
</evidence>